<evidence type="ECO:0000313" key="1">
    <source>
        <dbReference type="EMBL" id="GFS26583.1"/>
    </source>
</evidence>
<keyword evidence="1" id="KW-0808">Transferase</keyword>
<organism evidence="1 2">
    <name type="scientific">Elysia marginata</name>
    <dbReference type="NCBI Taxonomy" id="1093978"/>
    <lineage>
        <taxon>Eukaryota</taxon>
        <taxon>Metazoa</taxon>
        <taxon>Spiralia</taxon>
        <taxon>Lophotrochozoa</taxon>
        <taxon>Mollusca</taxon>
        <taxon>Gastropoda</taxon>
        <taxon>Heterobranchia</taxon>
        <taxon>Euthyneura</taxon>
        <taxon>Panpulmonata</taxon>
        <taxon>Sacoglossa</taxon>
        <taxon>Placobranchoidea</taxon>
        <taxon>Plakobranchidae</taxon>
        <taxon>Elysia</taxon>
    </lineage>
</organism>
<protein>
    <submittedName>
        <fullName evidence="1">Reverse transcriptase</fullName>
    </submittedName>
</protein>
<dbReference type="Proteomes" id="UP000762676">
    <property type="component" value="Unassembled WGS sequence"/>
</dbReference>
<dbReference type="EMBL" id="BMAT01003487">
    <property type="protein sequence ID" value="GFS26583.1"/>
    <property type="molecule type" value="Genomic_DNA"/>
</dbReference>
<accession>A0AAV4JUX1</accession>
<keyword evidence="1" id="KW-0548">Nucleotidyltransferase</keyword>
<proteinExistence type="predicted"/>
<sequence>MTPLRISFLTRSVYDPFPSNANLVRWGKKDDPTCPLCHGRQTTEHDFVLCPQLMKSSTFTRAIYLESQQGASKTCASNKHCKRTVQPTFAKLHNIYNRGRA</sequence>
<reference evidence="1 2" key="1">
    <citation type="journal article" date="2021" name="Elife">
        <title>Chloroplast acquisition without the gene transfer in kleptoplastic sea slugs, Plakobranchus ocellatus.</title>
        <authorList>
            <person name="Maeda T."/>
            <person name="Takahashi S."/>
            <person name="Yoshida T."/>
            <person name="Shimamura S."/>
            <person name="Takaki Y."/>
            <person name="Nagai Y."/>
            <person name="Toyoda A."/>
            <person name="Suzuki Y."/>
            <person name="Arimoto A."/>
            <person name="Ishii H."/>
            <person name="Satoh N."/>
            <person name="Nishiyama T."/>
            <person name="Hasebe M."/>
            <person name="Maruyama T."/>
            <person name="Minagawa J."/>
            <person name="Obokata J."/>
            <person name="Shigenobu S."/>
        </authorList>
    </citation>
    <scope>NUCLEOTIDE SEQUENCE [LARGE SCALE GENOMIC DNA]</scope>
</reference>
<evidence type="ECO:0000313" key="2">
    <source>
        <dbReference type="Proteomes" id="UP000762676"/>
    </source>
</evidence>
<gene>
    <name evidence="1" type="ORF">ElyMa_001723200</name>
</gene>
<comment type="caution">
    <text evidence="1">The sequence shown here is derived from an EMBL/GenBank/DDBJ whole genome shotgun (WGS) entry which is preliminary data.</text>
</comment>
<dbReference type="GO" id="GO:0003964">
    <property type="term" value="F:RNA-directed DNA polymerase activity"/>
    <property type="evidence" value="ECO:0007669"/>
    <property type="project" value="UniProtKB-KW"/>
</dbReference>
<dbReference type="AlphaFoldDB" id="A0AAV4JUX1"/>
<keyword evidence="1" id="KW-0695">RNA-directed DNA polymerase</keyword>
<name>A0AAV4JUX1_9GAST</name>
<keyword evidence="2" id="KW-1185">Reference proteome</keyword>